<proteinExistence type="predicted"/>
<organism evidence="2 3">
    <name type="scientific">Hyaloscypha hepaticicola</name>
    <dbReference type="NCBI Taxonomy" id="2082293"/>
    <lineage>
        <taxon>Eukaryota</taxon>
        <taxon>Fungi</taxon>
        <taxon>Dikarya</taxon>
        <taxon>Ascomycota</taxon>
        <taxon>Pezizomycotina</taxon>
        <taxon>Leotiomycetes</taxon>
        <taxon>Helotiales</taxon>
        <taxon>Hyaloscyphaceae</taxon>
        <taxon>Hyaloscypha</taxon>
    </lineage>
</organism>
<protein>
    <recommendedName>
        <fullName evidence="1">DUF7730 domain-containing protein</fullName>
    </recommendedName>
</protein>
<dbReference type="STRING" id="1745343.A0A2J6QIA5"/>
<dbReference type="Proteomes" id="UP000235672">
    <property type="component" value="Unassembled WGS sequence"/>
</dbReference>
<gene>
    <name evidence="2" type="ORF">NA56DRAFT_685803</name>
</gene>
<sequence length="329" mass="38869">MKSTALERLRKPNTKSLEKLTELLRAYLFLRPVIWFLRFYDDYWADRFRRKPDILELARIAKGEIPLHAPAPLPRKRKRALTNPLPAIDVHRDIKYSIRRARQRTDEQRECLFLQRLPIELRTQVYEEVLAGGGTRRLVHILRKRGRLGHWRCRIQEGGEVCGDQHKGEEVDGADGNNRYSEAVEVLYGKNIFHFYDPGDIRHFSRSVLPQRMNNIQSLLIDWERVFSIFNRDNTRPKFNQEERKIWCEVWAIIGKMAGLITVRVVLKSHTFEVPMERRVLMCRPMMEIMGLKKFELVVPWDDATDWGFADEAPFKIVRGVKPKKIEVP</sequence>
<dbReference type="PANTHER" id="PTHR38790">
    <property type="entry name" value="2EXR DOMAIN-CONTAINING PROTEIN-RELATED"/>
    <property type="match status" value="1"/>
</dbReference>
<accession>A0A2J6QIA5</accession>
<dbReference type="AlphaFoldDB" id="A0A2J6QIA5"/>
<dbReference type="Pfam" id="PF24864">
    <property type="entry name" value="DUF7730"/>
    <property type="match status" value="1"/>
</dbReference>
<dbReference type="InterPro" id="IPR056632">
    <property type="entry name" value="DUF7730"/>
</dbReference>
<feature type="domain" description="DUF7730" evidence="1">
    <location>
        <begin position="107"/>
        <end position="308"/>
    </location>
</feature>
<name>A0A2J6QIA5_9HELO</name>
<dbReference type="EMBL" id="KZ613469">
    <property type="protein sequence ID" value="PMD25984.1"/>
    <property type="molecule type" value="Genomic_DNA"/>
</dbReference>
<evidence type="ECO:0000313" key="2">
    <source>
        <dbReference type="EMBL" id="PMD25984.1"/>
    </source>
</evidence>
<reference evidence="2 3" key="1">
    <citation type="submission" date="2016-05" db="EMBL/GenBank/DDBJ databases">
        <title>A degradative enzymes factory behind the ericoid mycorrhizal symbiosis.</title>
        <authorList>
            <consortium name="DOE Joint Genome Institute"/>
            <person name="Martino E."/>
            <person name="Morin E."/>
            <person name="Grelet G."/>
            <person name="Kuo A."/>
            <person name="Kohler A."/>
            <person name="Daghino S."/>
            <person name="Barry K."/>
            <person name="Choi C."/>
            <person name="Cichocki N."/>
            <person name="Clum A."/>
            <person name="Copeland A."/>
            <person name="Hainaut M."/>
            <person name="Haridas S."/>
            <person name="Labutti K."/>
            <person name="Lindquist E."/>
            <person name="Lipzen A."/>
            <person name="Khouja H.-R."/>
            <person name="Murat C."/>
            <person name="Ohm R."/>
            <person name="Olson A."/>
            <person name="Spatafora J."/>
            <person name="Veneault-Fourrey C."/>
            <person name="Henrissat B."/>
            <person name="Grigoriev I."/>
            <person name="Martin F."/>
            <person name="Perotto S."/>
        </authorList>
    </citation>
    <scope>NUCLEOTIDE SEQUENCE [LARGE SCALE GENOMIC DNA]</scope>
    <source>
        <strain evidence="2 3">UAMH 7357</strain>
    </source>
</reference>
<dbReference type="OrthoDB" id="3452196at2759"/>
<keyword evidence="3" id="KW-1185">Reference proteome</keyword>
<evidence type="ECO:0000259" key="1">
    <source>
        <dbReference type="Pfam" id="PF24864"/>
    </source>
</evidence>
<evidence type="ECO:0000313" key="3">
    <source>
        <dbReference type="Proteomes" id="UP000235672"/>
    </source>
</evidence>